<dbReference type="GO" id="GO:0007097">
    <property type="term" value="P:nuclear migration"/>
    <property type="evidence" value="ECO:0007669"/>
    <property type="project" value="TreeGrafter"/>
</dbReference>
<evidence type="ECO:0000256" key="1">
    <source>
        <dbReference type="ARBA" id="ARBA00004126"/>
    </source>
</evidence>
<keyword evidence="3 7" id="KW-0812">Transmembrane</keyword>
<feature type="topological domain" description="Cytoplasmic" evidence="7">
    <location>
        <begin position="1"/>
        <end position="1005"/>
    </location>
</feature>
<evidence type="ECO:0000256" key="4">
    <source>
        <dbReference type="ARBA" id="ARBA00022989"/>
    </source>
</evidence>
<proteinExistence type="inferred from homology"/>
<keyword evidence="8" id="KW-0175">Coiled coil</keyword>
<keyword evidence="12" id="KW-1185">Reference proteome</keyword>
<evidence type="ECO:0000256" key="3">
    <source>
        <dbReference type="ARBA" id="ARBA00022692"/>
    </source>
</evidence>
<feature type="domain" description="KASH" evidence="10">
    <location>
        <begin position="997"/>
        <end position="1052"/>
    </location>
</feature>
<evidence type="ECO:0000256" key="8">
    <source>
        <dbReference type="SAM" id="Coils"/>
    </source>
</evidence>
<keyword evidence="4" id="KW-1133">Transmembrane helix</keyword>
<feature type="compositionally biased region" description="Acidic residues" evidence="9">
    <location>
        <begin position="282"/>
        <end position="302"/>
    </location>
</feature>
<feature type="topological domain" description="Perinuclear space" evidence="7">
    <location>
        <begin position="1027"/>
        <end position="1052"/>
    </location>
</feature>
<dbReference type="PANTHER" id="PTHR21524:SF5">
    <property type="entry name" value="SPECTRIN REPEAT CONTAINING NUCLEAR ENVELOPE PROTEIN 2"/>
    <property type="match status" value="1"/>
</dbReference>
<dbReference type="STRING" id="1661398.A0A482W4D3"/>
<dbReference type="Proteomes" id="UP000292052">
    <property type="component" value="Unassembled WGS sequence"/>
</dbReference>
<organism evidence="11 12">
    <name type="scientific">Asbolus verrucosus</name>
    <name type="common">Desert ironclad beetle</name>
    <dbReference type="NCBI Taxonomy" id="1661398"/>
    <lineage>
        <taxon>Eukaryota</taxon>
        <taxon>Metazoa</taxon>
        <taxon>Ecdysozoa</taxon>
        <taxon>Arthropoda</taxon>
        <taxon>Hexapoda</taxon>
        <taxon>Insecta</taxon>
        <taxon>Pterygota</taxon>
        <taxon>Neoptera</taxon>
        <taxon>Endopterygota</taxon>
        <taxon>Coleoptera</taxon>
        <taxon>Polyphaga</taxon>
        <taxon>Cucujiformia</taxon>
        <taxon>Tenebrionidae</taxon>
        <taxon>Pimeliinae</taxon>
        <taxon>Asbolus</taxon>
    </lineage>
</organism>
<dbReference type="GO" id="GO:0007010">
    <property type="term" value="P:cytoskeleton organization"/>
    <property type="evidence" value="ECO:0007669"/>
    <property type="project" value="TreeGrafter"/>
</dbReference>
<comment type="caution">
    <text evidence="11">The sequence shown here is derived from an EMBL/GenBank/DDBJ whole genome shotgun (WGS) entry which is preliminary data.</text>
</comment>
<gene>
    <name evidence="11" type="ORF">BDFB_000041</name>
</gene>
<protein>
    <recommendedName>
        <fullName evidence="10">KASH domain-containing protein</fullName>
    </recommendedName>
</protein>
<keyword evidence="5 7" id="KW-0472">Membrane</keyword>
<sequence>VLHRDIENHGKIVGSVVKLCKRPDASCNTVNVRRIANGLERRWHLLFLRSLEWQCYLESLSKKENCRNTSTSSDETDSDCYEEPVNKYPRLSGKDQSFTFNNENRTAIENDFGHNQEVLEPPIVFKDVMNKNARKQFAQTCEDTVDGNFFRFGEDTSQFTRSNRKAPNLGTYYFKHEDTDSDMDKVEQHSVMSKNEVQSTLEETSEEEWTYTKNVEKVGAEVMEVNDVPKSKPIPEETIRKLVLGAEELVSPDKCRKLDRINSVNKMSRVKKWLSMEKPDDSCDASGEDDERESQISEDFDESTTTFRATQGYNSQNTSFTELNHSESTPKINLRQRKYIANRPWSVSCISQLDQSSPTKVIQNEITNFSISESALHKLALTSKNLERLNAVSANSIGVNGNNSTSSTVEESCPILQEKTSPNRRRRLKIKKKSLCGKIDLHAPYNPPNCNQKNRNLLIKSGSFSGSSTKITYNERHTSSDPPAVDLYHQGKYETSTTSGADSEEDLSKRMPSFKLGSKTNYLNSNLRDSSPGKSSLNTPEEQSSSLSEQAAWDSYQEKYLSEAYSETHDSDAARKLLEFGEDYRNFLDSQSDWSTNPDFSPTFRRRTLVAFTARESDSDTESLKQILNNSRDQLNYTKNIYKQQVSLGINEYLVANEIDEMISTCDRHIDLLNDVEKSSDELAMSKADKGIVAELLMQWNSLKFSVLKMQDHRNLQKDILQMKNSLLTIEIPGSDCMINLGSVDDLPKEVDYCEKKLEEIYEYKKKLLTLNVAVHRFVVENKEYNASSLKTDISELYRIWDGLCTNTTERLAQLQPLLQQWKTLDNRLEQLQVDLRSDEKTLHLLDTALQGGALSDQTASYVRDVAKLLSETTTVQGCKIPELFTEGGSLSDSGISDEGSEHEIGERERRLAAIRRLVRQLEVVLAPDCKARLKMAERLNAAEEELKALQKRCRSLIACTAAYSAPVRASDEQRELEPATKDPDDDDDPGSEPNSSSWFKRVMRASVPFQVVIITLLCVACLLEPQCCDNMNNFAMSLSPQLRYIKGPPPI</sequence>
<dbReference type="EMBL" id="QDEB01029642">
    <property type="protein sequence ID" value="RZC40021.1"/>
    <property type="molecule type" value="Genomic_DNA"/>
</dbReference>
<dbReference type="GO" id="GO:0048471">
    <property type="term" value="C:perinuclear region of cytoplasm"/>
    <property type="evidence" value="ECO:0007669"/>
    <property type="project" value="TreeGrafter"/>
</dbReference>
<feature type="coiled-coil region" evidence="8">
    <location>
        <begin position="933"/>
        <end position="960"/>
    </location>
</feature>
<comment type="subcellular location">
    <subcellularLocation>
        <location evidence="1">Nucleus membrane</location>
    </subcellularLocation>
</comment>
<feature type="non-terminal residue" evidence="11">
    <location>
        <position position="1"/>
    </location>
</feature>
<feature type="compositionally biased region" description="Polar residues" evidence="9">
    <location>
        <begin position="518"/>
        <end position="540"/>
    </location>
</feature>
<evidence type="ECO:0000313" key="11">
    <source>
        <dbReference type="EMBL" id="RZC40021.1"/>
    </source>
</evidence>
<dbReference type="SUPFAM" id="SSF46966">
    <property type="entry name" value="Spectrin repeat"/>
    <property type="match status" value="1"/>
</dbReference>
<feature type="region of interest" description="Disordered" evidence="9">
    <location>
        <begin position="469"/>
        <end position="488"/>
    </location>
</feature>
<dbReference type="GO" id="GO:0006997">
    <property type="term" value="P:nucleus organization"/>
    <property type="evidence" value="ECO:0007669"/>
    <property type="project" value="TreeGrafter"/>
</dbReference>
<dbReference type="OrthoDB" id="10041151at2759"/>
<reference evidence="11 12" key="1">
    <citation type="submission" date="2017-03" db="EMBL/GenBank/DDBJ databases">
        <title>Genome of the blue death feigning beetle - Asbolus verrucosus.</title>
        <authorList>
            <person name="Rider S.D."/>
        </authorList>
    </citation>
    <scope>NUCLEOTIDE SEQUENCE [LARGE SCALE GENOMIC DNA]</scope>
    <source>
        <strain evidence="11">Butters</strain>
        <tissue evidence="11">Head and leg muscle</tissue>
    </source>
</reference>
<dbReference type="PROSITE" id="PS51049">
    <property type="entry name" value="KASH"/>
    <property type="match status" value="1"/>
</dbReference>
<dbReference type="GO" id="GO:0019894">
    <property type="term" value="F:kinesin binding"/>
    <property type="evidence" value="ECO:0007669"/>
    <property type="project" value="TreeGrafter"/>
</dbReference>
<evidence type="ECO:0000256" key="9">
    <source>
        <dbReference type="SAM" id="MobiDB-lite"/>
    </source>
</evidence>
<dbReference type="PANTHER" id="PTHR21524">
    <property type="entry name" value="SPECTRIN REPEAT CONTAINING NUCLEAR ENVELOPE PROTEIN 2"/>
    <property type="match status" value="1"/>
</dbReference>
<accession>A0A482W4D3</accession>
<feature type="region of interest" description="Disordered" evidence="9">
    <location>
        <begin position="970"/>
        <end position="998"/>
    </location>
</feature>
<feature type="region of interest" description="Disordered" evidence="9">
    <location>
        <begin position="276"/>
        <end position="304"/>
    </location>
</feature>
<evidence type="ECO:0000313" key="12">
    <source>
        <dbReference type="Proteomes" id="UP000292052"/>
    </source>
</evidence>
<keyword evidence="6" id="KW-0539">Nucleus</keyword>
<dbReference type="Pfam" id="PF10541">
    <property type="entry name" value="KASH"/>
    <property type="match status" value="1"/>
</dbReference>
<feature type="compositionally biased region" description="Basic and acidic residues" evidence="9">
    <location>
        <begin position="970"/>
        <end position="983"/>
    </location>
</feature>
<feature type="compositionally biased region" description="Low complexity" evidence="9">
    <location>
        <begin position="541"/>
        <end position="550"/>
    </location>
</feature>
<feature type="region of interest" description="Disordered" evidence="9">
    <location>
        <begin position="494"/>
        <end position="550"/>
    </location>
</feature>
<evidence type="ECO:0000256" key="7">
    <source>
        <dbReference type="PROSITE-ProRule" id="PRU00385"/>
    </source>
</evidence>
<comment type="similarity">
    <text evidence="2">Belongs to the nesprin family.</text>
</comment>
<evidence type="ECO:0000259" key="10">
    <source>
        <dbReference type="PROSITE" id="PS51049"/>
    </source>
</evidence>
<evidence type="ECO:0000256" key="5">
    <source>
        <dbReference type="ARBA" id="ARBA00023136"/>
    </source>
</evidence>
<evidence type="ECO:0000256" key="2">
    <source>
        <dbReference type="ARBA" id="ARBA00008619"/>
    </source>
</evidence>
<dbReference type="Gene3D" id="1.20.58.60">
    <property type="match status" value="1"/>
</dbReference>
<dbReference type="SMART" id="SM01249">
    <property type="entry name" value="KASH"/>
    <property type="match status" value="1"/>
</dbReference>
<dbReference type="GO" id="GO:0031965">
    <property type="term" value="C:nuclear membrane"/>
    <property type="evidence" value="ECO:0007669"/>
    <property type="project" value="UniProtKB-SubCell"/>
</dbReference>
<evidence type="ECO:0000256" key="6">
    <source>
        <dbReference type="ARBA" id="ARBA00023242"/>
    </source>
</evidence>
<name>A0A482W4D3_ASBVE</name>
<dbReference type="AlphaFoldDB" id="A0A482W4D3"/>
<dbReference type="InterPro" id="IPR012315">
    <property type="entry name" value="KASH"/>
</dbReference>